<evidence type="ECO:0000256" key="1">
    <source>
        <dbReference type="SAM" id="MobiDB-lite"/>
    </source>
</evidence>
<dbReference type="EMBL" id="ACDP02000021">
    <property type="protein sequence ID" value="EEO27768.1"/>
    <property type="molecule type" value="Genomic_DNA"/>
</dbReference>
<feature type="compositionally biased region" description="Polar residues" evidence="1">
    <location>
        <begin position="50"/>
        <end position="66"/>
    </location>
</feature>
<comment type="caution">
    <text evidence="2">The sequence shown here is derived from an EMBL/GenBank/DDBJ whole genome shotgun (WGS) entry which is preliminary data.</text>
</comment>
<reference evidence="2" key="1">
    <citation type="submission" date="2011-10" db="EMBL/GenBank/DDBJ databases">
        <title>The Genome Sequence of Oxalobacter formigenes HOxBLS.</title>
        <authorList>
            <consortium name="The Broad Institute Genome Sequencing Platform"/>
            <person name="Earl A."/>
            <person name="Ward D."/>
            <person name="Feldgarden M."/>
            <person name="Gevers D."/>
            <person name="Allison M.J."/>
            <person name="Humphrey S."/>
            <person name="Young S.K."/>
            <person name="Zeng Q."/>
            <person name="Gargeya S."/>
            <person name="Fitzgerald M."/>
            <person name="Haas B."/>
            <person name="Abouelleil A."/>
            <person name="Alvarado L."/>
            <person name="Arachchi H.M."/>
            <person name="Berlin A."/>
            <person name="Brown A."/>
            <person name="Chapman S.B."/>
            <person name="Chen Z."/>
            <person name="Dunbar C."/>
            <person name="Freedman E."/>
            <person name="Gearin G."/>
            <person name="Goldberg J."/>
            <person name="Griggs A."/>
            <person name="Gujja S."/>
            <person name="Heiman D."/>
            <person name="Howarth C."/>
            <person name="Larson L."/>
            <person name="Lui A."/>
            <person name="MacDonald P.J.P."/>
            <person name="Montmayeur A."/>
            <person name="Murphy C."/>
            <person name="Neiman D."/>
            <person name="Pearson M."/>
            <person name="Priest M."/>
            <person name="Roberts A."/>
            <person name="Saif S."/>
            <person name="Shea T."/>
            <person name="Shenoy N."/>
            <person name="Sisk P."/>
            <person name="Stolte C."/>
            <person name="Sykes S."/>
            <person name="Wortman J."/>
            <person name="Nusbaum C."/>
            <person name="Birren B."/>
        </authorList>
    </citation>
    <scope>NUCLEOTIDE SEQUENCE [LARGE SCALE GENOMIC DNA]</scope>
    <source>
        <strain evidence="2">HOxBLS</strain>
    </source>
</reference>
<evidence type="ECO:0000313" key="3">
    <source>
        <dbReference type="Proteomes" id="UP000003973"/>
    </source>
</evidence>
<feature type="compositionally biased region" description="Polar residues" evidence="1">
    <location>
        <begin position="1"/>
        <end position="17"/>
    </location>
</feature>
<name>C3X3I2_9BURK</name>
<dbReference type="RefSeq" id="WP_005876989.1">
    <property type="nucleotide sequence ID" value="NZ_CABMNL010000001.1"/>
</dbReference>
<gene>
    <name evidence="2" type="ORF">OFAG_00921</name>
</gene>
<evidence type="ECO:0000313" key="2">
    <source>
        <dbReference type="EMBL" id="EEO27768.1"/>
    </source>
</evidence>
<sequence>METATPRNADSSQNPFGQTFGGSDIPPPKRSLPPDALRLYHGLQRFMNPPSASGPTLASFKTATGSFGSGKRNLSPEPARQASPGLSSKIGPHTFSDKTTPAVSNSATSSAIRRAETSSPPASSFGRDNAAFKPVSAASDTSSVTDPRTADAILYGSDTSSGNSSRFRSQDNASDYALAAGNEGFHMPAEIHPGLIASGSPQQQERTRQESVRLQHSLGNEGFTLSPDTPEQAARFKEALEAGGKQAGAMLSGQERETRLAYGMPAEGESTQSAWGTYMNAKRKSDTATHDDEARYLNRLAGSGYGTGITDLSHSLIAGGYDAGSKALTYGYLVTKPLTFMWDNDVYTDPQSGITYKDDLSAYLGYPARRLLHEKKEAEKAARSEAYQNASLTQPGYLPVKAVGTVMEDLITTLVMLYLTRQAGLGSATAVSMAISAVSDYSGGYDRTVAEWMDKPQGEIGQNRVYRELRRQGITDTRARFIIGHTLGEKQAKRSALAGALRAYAASRVAGMTRTGKEGEMLKFVQDESANWGINQGMDMFKKNVLDKDNKKQ</sequence>
<keyword evidence="3" id="KW-1185">Reference proteome</keyword>
<feature type="region of interest" description="Disordered" evidence="1">
    <location>
        <begin position="1"/>
        <end position="145"/>
    </location>
</feature>
<dbReference type="Proteomes" id="UP000003973">
    <property type="component" value="Unassembled WGS sequence"/>
</dbReference>
<dbReference type="HOGENOM" id="CLU_493348_0_0_4"/>
<feature type="region of interest" description="Disordered" evidence="1">
    <location>
        <begin position="189"/>
        <end position="212"/>
    </location>
</feature>
<feature type="compositionally biased region" description="Polar residues" evidence="1">
    <location>
        <begin position="97"/>
        <end position="122"/>
    </location>
</feature>
<accession>C3X3I2</accession>
<proteinExistence type="predicted"/>
<dbReference type="AlphaFoldDB" id="C3X3I2"/>
<organism evidence="2 3">
    <name type="scientific">Oxalobacter paraformigenes</name>
    <dbReference type="NCBI Taxonomy" id="556268"/>
    <lineage>
        <taxon>Bacteria</taxon>
        <taxon>Pseudomonadati</taxon>
        <taxon>Pseudomonadota</taxon>
        <taxon>Betaproteobacteria</taxon>
        <taxon>Burkholderiales</taxon>
        <taxon>Oxalobacteraceae</taxon>
        <taxon>Oxalobacter</taxon>
    </lineage>
</organism>
<protein>
    <submittedName>
        <fullName evidence="2">Uncharacterized protein</fullName>
    </submittedName>
</protein>